<reference evidence="1" key="1">
    <citation type="submission" date="2022-08" db="EMBL/GenBank/DDBJ databases">
        <authorList>
            <person name="Kallberg Y."/>
            <person name="Tangrot J."/>
            <person name="Rosling A."/>
        </authorList>
    </citation>
    <scope>NUCLEOTIDE SEQUENCE</scope>
    <source>
        <strain evidence="1">Wild A</strain>
    </source>
</reference>
<name>A0A9W4SMV6_9GLOM</name>
<evidence type="ECO:0000313" key="2">
    <source>
        <dbReference type="Proteomes" id="UP001153678"/>
    </source>
</evidence>
<dbReference type="Proteomes" id="UP001153678">
    <property type="component" value="Unassembled WGS sequence"/>
</dbReference>
<accession>A0A9W4SMV6</accession>
<comment type="caution">
    <text evidence="1">The sequence shown here is derived from an EMBL/GenBank/DDBJ whole genome shotgun (WGS) entry which is preliminary data.</text>
</comment>
<dbReference type="EMBL" id="CAMKVN010001323">
    <property type="protein sequence ID" value="CAI2175188.1"/>
    <property type="molecule type" value="Genomic_DNA"/>
</dbReference>
<proteinExistence type="predicted"/>
<protein>
    <submittedName>
        <fullName evidence="1">19644_t:CDS:1</fullName>
    </submittedName>
</protein>
<dbReference type="AlphaFoldDB" id="A0A9W4SMV6"/>
<organism evidence="1 2">
    <name type="scientific">Funneliformis geosporum</name>
    <dbReference type="NCBI Taxonomy" id="1117311"/>
    <lineage>
        <taxon>Eukaryota</taxon>
        <taxon>Fungi</taxon>
        <taxon>Fungi incertae sedis</taxon>
        <taxon>Mucoromycota</taxon>
        <taxon>Glomeromycotina</taxon>
        <taxon>Glomeromycetes</taxon>
        <taxon>Glomerales</taxon>
        <taxon>Glomeraceae</taxon>
        <taxon>Funneliformis</taxon>
    </lineage>
</organism>
<sequence length="39" mass="4503">MYIIDAAQIVEIDLCTLPYIYLNCESKSNLRILIKGCRL</sequence>
<keyword evidence="2" id="KW-1185">Reference proteome</keyword>
<gene>
    <name evidence="1" type="ORF">FWILDA_LOCUS6968</name>
</gene>
<evidence type="ECO:0000313" key="1">
    <source>
        <dbReference type="EMBL" id="CAI2175188.1"/>
    </source>
</evidence>